<evidence type="ECO:0000256" key="1">
    <source>
        <dbReference type="ARBA" id="ARBA00022679"/>
    </source>
</evidence>
<dbReference type="PANTHER" id="PTHR43877">
    <property type="entry name" value="AMINOALKYLPHOSPHONATE N-ACETYLTRANSFERASE-RELATED-RELATED"/>
    <property type="match status" value="1"/>
</dbReference>
<keyword evidence="1 5" id="KW-0808">Transferase</keyword>
<dbReference type="Pfam" id="PF00583">
    <property type="entry name" value="Acetyltransf_1"/>
    <property type="match status" value="1"/>
</dbReference>
<dbReference type="EMBL" id="JBHSGF010000011">
    <property type="protein sequence ID" value="MFC4556325.1"/>
    <property type="molecule type" value="Genomic_DNA"/>
</dbReference>
<reference evidence="6" key="1">
    <citation type="journal article" date="2019" name="Int. J. Syst. Evol. Microbiol.">
        <title>The Global Catalogue of Microorganisms (GCM) 10K type strain sequencing project: providing services to taxonomists for standard genome sequencing and annotation.</title>
        <authorList>
            <consortium name="The Broad Institute Genomics Platform"/>
            <consortium name="The Broad Institute Genome Sequencing Center for Infectious Disease"/>
            <person name="Wu L."/>
            <person name="Ma J."/>
        </authorList>
    </citation>
    <scope>NUCLEOTIDE SEQUENCE [LARGE SCALE GENOMIC DNA]</scope>
    <source>
        <strain evidence="6">JCM 3369</strain>
    </source>
</reference>
<dbReference type="CDD" id="cd04301">
    <property type="entry name" value="NAT_SF"/>
    <property type="match status" value="1"/>
</dbReference>
<dbReference type="Proteomes" id="UP001595955">
    <property type="component" value="Unassembled WGS sequence"/>
</dbReference>
<organism evidence="5 6">
    <name type="scientific">Georgenia faecalis</name>
    <dbReference type="NCBI Taxonomy" id="2483799"/>
    <lineage>
        <taxon>Bacteria</taxon>
        <taxon>Bacillati</taxon>
        <taxon>Actinomycetota</taxon>
        <taxon>Actinomycetes</taxon>
        <taxon>Micrococcales</taxon>
        <taxon>Bogoriellaceae</taxon>
        <taxon>Georgenia</taxon>
    </lineage>
</organism>
<dbReference type="InterPro" id="IPR016181">
    <property type="entry name" value="Acyl_CoA_acyltransferase"/>
</dbReference>
<evidence type="ECO:0000256" key="3">
    <source>
        <dbReference type="SAM" id="MobiDB-lite"/>
    </source>
</evidence>
<protein>
    <submittedName>
        <fullName evidence="5">GNAT family N-acetyltransferase</fullName>
        <ecNumber evidence="5">2.3.-.-</ecNumber>
    </submittedName>
</protein>
<gene>
    <name evidence="5" type="ORF">ACFO3F_13815</name>
</gene>
<dbReference type="SUPFAM" id="SSF55729">
    <property type="entry name" value="Acyl-CoA N-acyltransferases (Nat)"/>
    <property type="match status" value="1"/>
</dbReference>
<proteinExistence type="predicted"/>
<dbReference type="EC" id="2.3.-.-" evidence="5"/>
<dbReference type="InterPro" id="IPR050832">
    <property type="entry name" value="Bact_Acetyltransf"/>
</dbReference>
<dbReference type="InterPro" id="IPR000182">
    <property type="entry name" value="GNAT_dom"/>
</dbReference>
<keyword evidence="6" id="KW-1185">Reference proteome</keyword>
<dbReference type="GO" id="GO:0016746">
    <property type="term" value="F:acyltransferase activity"/>
    <property type="evidence" value="ECO:0007669"/>
    <property type="project" value="UniProtKB-KW"/>
</dbReference>
<comment type="caution">
    <text evidence="5">The sequence shown here is derived from an EMBL/GenBank/DDBJ whole genome shotgun (WGS) entry which is preliminary data.</text>
</comment>
<sequence>MTTPGDPAPDLLGSLLSGAVPADHPDAGQGADPHAGHGHGADVSVRPAVAEDAPLLAALQLRAWRATFAAAAGALDALDPAAISQSWAGAITSPPTRAHHVLSACAGIDVVGFAALAPAEVAGGTAEGAGPAGPRAEILALEVDPAHTREGHGSRLLAACADLARDSGAQALQLWAAQDDEVRTRFLTSAGFAPAGIRRTLDVPGGAVVETCWYALL</sequence>
<dbReference type="Gene3D" id="3.40.630.30">
    <property type="match status" value="1"/>
</dbReference>
<accession>A0ABV9DC92</accession>
<evidence type="ECO:0000313" key="5">
    <source>
        <dbReference type="EMBL" id="MFC4556325.1"/>
    </source>
</evidence>
<feature type="region of interest" description="Disordered" evidence="3">
    <location>
        <begin position="1"/>
        <end position="42"/>
    </location>
</feature>
<evidence type="ECO:0000256" key="2">
    <source>
        <dbReference type="ARBA" id="ARBA00023315"/>
    </source>
</evidence>
<keyword evidence="2 5" id="KW-0012">Acyltransferase</keyword>
<name>A0ABV9DC92_9MICO</name>
<dbReference type="PANTHER" id="PTHR43877:SF1">
    <property type="entry name" value="ACETYLTRANSFERASE"/>
    <property type="match status" value="1"/>
</dbReference>
<evidence type="ECO:0000313" key="6">
    <source>
        <dbReference type="Proteomes" id="UP001595955"/>
    </source>
</evidence>
<evidence type="ECO:0000259" key="4">
    <source>
        <dbReference type="PROSITE" id="PS51186"/>
    </source>
</evidence>
<feature type="domain" description="N-acetyltransferase" evidence="4">
    <location>
        <begin position="43"/>
        <end position="215"/>
    </location>
</feature>
<dbReference type="RefSeq" id="WP_244925268.1">
    <property type="nucleotide sequence ID" value="NZ_CP033325.1"/>
</dbReference>
<dbReference type="PROSITE" id="PS51186">
    <property type="entry name" value="GNAT"/>
    <property type="match status" value="1"/>
</dbReference>